<evidence type="ECO:0000256" key="2">
    <source>
        <dbReference type="ARBA" id="ARBA00022527"/>
    </source>
</evidence>
<dbReference type="GO" id="GO:0000278">
    <property type="term" value="P:mitotic cell cycle"/>
    <property type="evidence" value="ECO:0007669"/>
    <property type="project" value="TreeGrafter"/>
</dbReference>
<dbReference type="InterPro" id="IPR011009">
    <property type="entry name" value="Kinase-like_dom_sf"/>
</dbReference>
<reference evidence="11" key="1">
    <citation type="submission" date="2021-06" db="EMBL/GenBank/DDBJ databases">
        <authorList>
            <person name="Kallberg Y."/>
            <person name="Tangrot J."/>
            <person name="Rosling A."/>
        </authorList>
    </citation>
    <scope>NUCLEOTIDE SEQUENCE</scope>
    <source>
        <strain evidence="11">AZ414A</strain>
    </source>
</reference>
<evidence type="ECO:0000313" key="11">
    <source>
        <dbReference type="EMBL" id="CAG8533399.1"/>
    </source>
</evidence>
<dbReference type="PANTHER" id="PTHR24419">
    <property type="entry name" value="INTERLEUKIN-1 RECEPTOR-ASSOCIATED KINASE"/>
    <property type="match status" value="1"/>
</dbReference>
<dbReference type="PANTHER" id="PTHR24419:SF18">
    <property type="entry name" value="SERINE_THREONINE-PROTEIN KINASE HASPIN"/>
    <property type="match status" value="1"/>
</dbReference>
<feature type="region of interest" description="Disordered" evidence="9">
    <location>
        <begin position="40"/>
        <end position="117"/>
    </location>
</feature>
<name>A0A9N9AHM6_9GLOM</name>
<dbReference type="OrthoDB" id="5327538at2759"/>
<protein>
    <recommendedName>
        <fullName evidence="1">non-specific serine/threonine protein kinase</fullName>
        <ecNumber evidence="1">2.7.11.1</ecNumber>
    </recommendedName>
</protein>
<keyword evidence="5" id="KW-0418">Kinase</keyword>
<comment type="catalytic activity">
    <reaction evidence="7">
        <text>L-threonyl-[protein] + ATP = O-phospho-L-threonyl-[protein] + ADP + H(+)</text>
        <dbReference type="Rhea" id="RHEA:46608"/>
        <dbReference type="Rhea" id="RHEA-COMP:11060"/>
        <dbReference type="Rhea" id="RHEA-COMP:11605"/>
        <dbReference type="ChEBI" id="CHEBI:15378"/>
        <dbReference type="ChEBI" id="CHEBI:30013"/>
        <dbReference type="ChEBI" id="CHEBI:30616"/>
        <dbReference type="ChEBI" id="CHEBI:61977"/>
        <dbReference type="ChEBI" id="CHEBI:456216"/>
        <dbReference type="EC" id="2.7.11.1"/>
    </reaction>
</comment>
<evidence type="ECO:0000256" key="4">
    <source>
        <dbReference type="ARBA" id="ARBA00022741"/>
    </source>
</evidence>
<keyword evidence="6" id="KW-0067">ATP-binding</keyword>
<dbReference type="GO" id="GO:0035556">
    <property type="term" value="P:intracellular signal transduction"/>
    <property type="evidence" value="ECO:0007669"/>
    <property type="project" value="TreeGrafter"/>
</dbReference>
<dbReference type="GO" id="GO:0005634">
    <property type="term" value="C:nucleus"/>
    <property type="evidence" value="ECO:0007669"/>
    <property type="project" value="TreeGrafter"/>
</dbReference>
<dbReference type="Pfam" id="PF12330">
    <property type="entry name" value="Haspin_kinase"/>
    <property type="match status" value="1"/>
</dbReference>
<dbReference type="Gene3D" id="1.10.510.10">
    <property type="entry name" value="Transferase(Phosphotransferase) domain 1"/>
    <property type="match status" value="1"/>
</dbReference>
<keyword evidence="3" id="KW-0808">Transferase</keyword>
<gene>
    <name evidence="11" type="ORF">DEBURN_LOCUS6252</name>
</gene>
<sequence>MNFLSTKTKTIKTYGRKRRERVVSVSSLTIPAFIMVSSSNVERDKPQRKKLKRNASPTTNLYNTGVDNTENSDNELTHRWRLAKNSPARTTNSHESTEMNNQRSNKRNVFDKSPSPIQLKKPKIMTKSKSIRDQETKVFKSIDNSNISNTSNTFNNYATRLTNTFRTELINTSKKILINTLQDELEVLLNSCKQKQIYTFDEYIGVKAIKNVLKLGEATYSEVFTAITSKFTLNRKIKCVFKIIPFGKGNQCKINDIIQEVKMTSQLGSRASLNVPLATSFITLYSVAVCRGKYPESLLKEWDRWNSIYKSENRRPDYFDETQLYIVLVEGNGGIALETAELKNWAQAWSLLSQVGWGLSQAEYHRDLHWGNVTFKSTRLTTFTYDLPSINIKAEVPTFGIRAYIIDFTFSRMERDNEIIHVDILDEDIFKGEGDYQYDIYRMMKEETKGDWKSFKPKTNLFWLHYLADKLLTSKDLPKVKKDHNEYQYYNAILEFKKRALKSGRYNSALEAMKDNFWRL</sequence>
<evidence type="ECO:0000256" key="6">
    <source>
        <dbReference type="ARBA" id="ARBA00022840"/>
    </source>
</evidence>
<proteinExistence type="predicted"/>
<evidence type="ECO:0000313" key="12">
    <source>
        <dbReference type="Proteomes" id="UP000789706"/>
    </source>
</evidence>
<dbReference type="InterPro" id="IPR024604">
    <property type="entry name" value="GSG2_C"/>
</dbReference>
<accession>A0A9N9AHM6</accession>
<evidence type="ECO:0000256" key="9">
    <source>
        <dbReference type="SAM" id="MobiDB-lite"/>
    </source>
</evidence>
<evidence type="ECO:0000256" key="3">
    <source>
        <dbReference type="ARBA" id="ARBA00022679"/>
    </source>
</evidence>
<dbReference type="AlphaFoldDB" id="A0A9N9AHM6"/>
<keyword evidence="2" id="KW-0723">Serine/threonine-protein kinase</keyword>
<dbReference type="SUPFAM" id="SSF56112">
    <property type="entry name" value="Protein kinase-like (PK-like)"/>
    <property type="match status" value="1"/>
</dbReference>
<dbReference type="Proteomes" id="UP000789706">
    <property type="component" value="Unassembled WGS sequence"/>
</dbReference>
<evidence type="ECO:0000256" key="8">
    <source>
        <dbReference type="ARBA" id="ARBA00048679"/>
    </source>
</evidence>
<dbReference type="GO" id="GO:0005524">
    <property type="term" value="F:ATP binding"/>
    <property type="evidence" value="ECO:0007669"/>
    <property type="project" value="UniProtKB-KW"/>
</dbReference>
<dbReference type="Gene3D" id="3.30.200.20">
    <property type="entry name" value="Phosphorylase Kinase, domain 1"/>
    <property type="match status" value="1"/>
</dbReference>
<dbReference type="GO" id="GO:0005737">
    <property type="term" value="C:cytoplasm"/>
    <property type="evidence" value="ECO:0007669"/>
    <property type="project" value="TreeGrafter"/>
</dbReference>
<evidence type="ECO:0000256" key="1">
    <source>
        <dbReference type="ARBA" id="ARBA00012513"/>
    </source>
</evidence>
<keyword evidence="4" id="KW-0547">Nucleotide-binding</keyword>
<feature type="compositionally biased region" description="Polar residues" evidence="9">
    <location>
        <begin position="55"/>
        <end position="71"/>
    </location>
</feature>
<comment type="caution">
    <text evidence="11">The sequence shown here is derived from an EMBL/GenBank/DDBJ whole genome shotgun (WGS) entry which is preliminary data.</text>
</comment>
<evidence type="ECO:0000259" key="10">
    <source>
        <dbReference type="SMART" id="SM01331"/>
    </source>
</evidence>
<dbReference type="EC" id="2.7.11.1" evidence="1"/>
<dbReference type="GO" id="GO:0072354">
    <property type="term" value="F:histone H3T3 kinase activity"/>
    <property type="evidence" value="ECO:0007669"/>
    <property type="project" value="TreeGrafter"/>
</dbReference>
<comment type="catalytic activity">
    <reaction evidence="8">
        <text>L-seryl-[protein] + ATP = O-phospho-L-seryl-[protein] + ADP + H(+)</text>
        <dbReference type="Rhea" id="RHEA:17989"/>
        <dbReference type="Rhea" id="RHEA-COMP:9863"/>
        <dbReference type="Rhea" id="RHEA-COMP:11604"/>
        <dbReference type="ChEBI" id="CHEBI:15378"/>
        <dbReference type="ChEBI" id="CHEBI:29999"/>
        <dbReference type="ChEBI" id="CHEBI:30616"/>
        <dbReference type="ChEBI" id="CHEBI:83421"/>
        <dbReference type="ChEBI" id="CHEBI:456216"/>
        <dbReference type="EC" id="2.7.11.1"/>
    </reaction>
</comment>
<evidence type="ECO:0000256" key="7">
    <source>
        <dbReference type="ARBA" id="ARBA00047899"/>
    </source>
</evidence>
<keyword evidence="12" id="KW-1185">Reference proteome</keyword>
<feature type="domain" description="Serine/threonine-protein kinase haspin C-terminal" evidence="10">
    <location>
        <begin position="427"/>
        <end position="519"/>
    </location>
</feature>
<organism evidence="11 12">
    <name type="scientific">Diversispora eburnea</name>
    <dbReference type="NCBI Taxonomy" id="1213867"/>
    <lineage>
        <taxon>Eukaryota</taxon>
        <taxon>Fungi</taxon>
        <taxon>Fungi incertae sedis</taxon>
        <taxon>Mucoromycota</taxon>
        <taxon>Glomeromycotina</taxon>
        <taxon>Glomeromycetes</taxon>
        <taxon>Diversisporales</taxon>
        <taxon>Diversisporaceae</taxon>
        <taxon>Diversispora</taxon>
    </lineage>
</organism>
<evidence type="ECO:0000256" key="5">
    <source>
        <dbReference type="ARBA" id="ARBA00022777"/>
    </source>
</evidence>
<feature type="compositionally biased region" description="Polar residues" evidence="9">
    <location>
        <begin position="87"/>
        <end position="103"/>
    </location>
</feature>
<dbReference type="SMART" id="SM01331">
    <property type="entry name" value="DUF3635"/>
    <property type="match status" value="1"/>
</dbReference>
<dbReference type="EMBL" id="CAJVPK010000625">
    <property type="protein sequence ID" value="CAG8533399.1"/>
    <property type="molecule type" value="Genomic_DNA"/>
</dbReference>